<keyword evidence="1" id="KW-0732">Signal</keyword>
<dbReference type="EMBL" id="CP060784">
    <property type="protein sequence ID" value="QNP51336.1"/>
    <property type="molecule type" value="Genomic_DNA"/>
</dbReference>
<dbReference type="PROSITE" id="PS51257">
    <property type="entry name" value="PROKAR_LIPOPROTEIN"/>
    <property type="match status" value="1"/>
</dbReference>
<dbReference type="NCBIfam" id="TIGR04456">
    <property type="entry name" value="LruC_dom"/>
    <property type="match status" value="1"/>
</dbReference>
<protein>
    <submittedName>
        <fullName evidence="3">LruC domain-containing protein</fullName>
    </submittedName>
</protein>
<gene>
    <name evidence="3" type="ORF">H9L05_14905</name>
</gene>
<dbReference type="InterPro" id="IPR032295">
    <property type="entry name" value="DUF4842"/>
</dbReference>
<evidence type="ECO:0000259" key="2">
    <source>
        <dbReference type="Pfam" id="PF16130"/>
    </source>
</evidence>
<reference evidence="3 4" key="1">
    <citation type="submission" date="2020-08" db="EMBL/GenBank/DDBJ databases">
        <title>Genome sequence of Hymenobacter qilianensis JCM 19763T.</title>
        <authorList>
            <person name="Hyun D.-W."/>
            <person name="Bae J.-W."/>
        </authorList>
    </citation>
    <scope>NUCLEOTIDE SEQUENCE [LARGE SCALE GENOMIC DNA]</scope>
    <source>
        <strain evidence="3 4">JCM 19763</strain>
    </source>
</reference>
<evidence type="ECO:0000313" key="4">
    <source>
        <dbReference type="Proteomes" id="UP000516093"/>
    </source>
</evidence>
<feature type="domain" description="DUF4842" evidence="2">
    <location>
        <begin position="238"/>
        <end position="400"/>
    </location>
</feature>
<proteinExistence type="predicted"/>
<feature type="signal peptide" evidence="1">
    <location>
        <begin position="1"/>
        <end position="28"/>
    </location>
</feature>
<accession>A0A7H0GSS0</accession>
<dbReference type="Pfam" id="PF16130">
    <property type="entry name" value="DUF4842"/>
    <property type="match status" value="1"/>
</dbReference>
<evidence type="ECO:0000313" key="3">
    <source>
        <dbReference type="EMBL" id="QNP51336.1"/>
    </source>
</evidence>
<evidence type="ECO:0000256" key="1">
    <source>
        <dbReference type="SAM" id="SignalP"/>
    </source>
</evidence>
<organism evidence="3 4">
    <name type="scientific">Hymenobacter qilianensis</name>
    <dbReference type="NCBI Taxonomy" id="1385715"/>
    <lineage>
        <taxon>Bacteria</taxon>
        <taxon>Pseudomonadati</taxon>
        <taxon>Bacteroidota</taxon>
        <taxon>Cytophagia</taxon>
        <taxon>Cytophagales</taxon>
        <taxon>Hymenobacteraceae</taxon>
        <taxon>Hymenobacter</taxon>
    </lineage>
</organism>
<sequence>MRTQPLQQKLTWLFSVVALMLTFQSCSDKENIASPRTTSQASTQDVVLPPACQSVCLVAGQHNQVGTVDVAMDGGDVLVTYNLTAPGVTLKEIHLDVFTSLQELRDEKKLSNGGAIPGKFTYKQSFKTGVTSYTVRIPAAQVPDINCFFIASHAALSNGETAWGGVCDNTSKGVSLANANQFPGNNWSVYFEFCKSRCSQEIDFTYAWEDINNTSPDQNDRDYNDLVVQSDVIKTPTQLIINFLATARGAAYDHKFSFRIPMAGITSISGSPSVTNDGTYYYVTVFESTKAALPGTGTDGFANTVQGEPCVPFATEQITLNINSEFSYNPSEPYEPYITVYPSGSVNVGSSYDLYIWEVSNRDTYTVGGKVYPNGILISDDWRWPLERVSVNNPYSSFTSITDGFTYGWFNSPDPGYEAETFNKATCL</sequence>
<keyword evidence="4" id="KW-1185">Reference proteome</keyword>
<dbReference type="AlphaFoldDB" id="A0A7H0GSS0"/>
<dbReference type="RefSeq" id="WP_187731625.1">
    <property type="nucleotide sequence ID" value="NZ_BMFN01000003.1"/>
</dbReference>
<dbReference type="KEGG" id="hqi:H9L05_14905"/>
<dbReference type="Proteomes" id="UP000516093">
    <property type="component" value="Chromosome"/>
</dbReference>
<name>A0A7H0GSS0_9BACT</name>
<feature type="chain" id="PRO_5028958419" evidence="1">
    <location>
        <begin position="29"/>
        <end position="428"/>
    </location>
</feature>
<dbReference type="InterPro" id="IPR031025">
    <property type="entry name" value="LruC_dom"/>
</dbReference>